<dbReference type="Proteomes" id="UP000051952">
    <property type="component" value="Unassembled WGS sequence"/>
</dbReference>
<reference evidence="2" key="1">
    <citation type="submission" date="2015-09" db="EMBL/GenBank/DDBJ databases">
        <authorList>
            <consortium name="Pathogen Informatics"/>
        </authorList>
    </citation>
    <scope>NUCLEOTIDE SEQUENCE [LARGE SCALE GENOMIC DNA]</scope>
    <source>
        <strain evidence="2">Lake Konstanz</strain>
    </source>
</reference>
<proteinExistence type="predicted"/>
<dbReference type="EMBL" id="CYKH01000068">
    <property type="protein sequence ID" value="CUI11280.1"/>
    <property type="molecule type" value="Genomic_DNA"/>
</dbReference>
<evidence type="ECO:0000313" key="1">
    <source>
        <dbReference type="EMBL" id="CUI11280.1"/>
    </source>
</evidence>
<sequence length="168" mass="18428">MRPSLSYEDGTGIWTRGVMETMLSFGVRRQGRGIDDSASSSLSISTHHCVLRARWFGALRPMMPWWGQTSPNSSTATRPLLEVPHGLLRGLTFGELIEGQPDTSLQHVVRTTSACGITAASLETQFLRLFGAGADLTLFFNMMLCNIPSSMLWSAGYSFSPTNNVQQP</sequence>
<accession>A0A0S4KDX9</accession>
<protein>
    <submittedName>
        <fullName evidence="1">Uncharacterized protein</fullName>
    </submittedName>
</protein>
<dbReference type="VEuPathDB" id="TriTrypDB:BSAL_51720"/>
<organism evidence="1 2">
    <name type="scientific">Bodo saltans</name>
    <name type="common">Flagellated protozoan</name>
    <dbReference type="NCBI Taxonomy" id="75058"/>
    <lineage>
        <taxon>Eukaryota</taxon>
        <taxon>Discoba</taxon>
        <taxon>Euglenozoa</taxon>
        <taxon>Kinetoplastea</taxon>
        <taxon>Metakinetoplastina</taxon>
        <taxon>Eubodonida</taxon>
        <taxon>Bodonidae</taxon>
        <taxon>Bodo</taxon>
    </lineage>
</organism>
<name>A0A0S4KDX9_BODSA</name>
<dbReference type="AlphaFoldDB" id="A0A0S4KDX9"/>
<gene>
    <name evidence="1" type="ORF">BSAL_51720</name>
</gene>
<feature type="non-terminal residue" evidence="1">
    <location>
        <position position="168"/>
    </location>
</feature>
<evidence type="ECO:0000313" key="2">
    <source>
        <dbReference type="Proteomes" id="UP000051952"/>
    </source>
</evidence>
<keyword evidence="2" id="KW-1185">Reference proteome</keyword>